<evidence type="ECO:0000313" key="3">
    <source>
        <dbReference type="Proteomes" id="UP000006038"/>
    </source>
</evidence>
<accession>J3LI59</accession>
<feature type="region of interest" description="Disordered" evidence="1">
    <location>
        <begin position="222"/>
        <end position="242"/>
    </location>
</feature>
<dbReference type="EnsemblPlants" id="OB02G43260.1">
    <property type="protein sequence ID" value="OB02G43260.1"/>
    <property type="gene ID" value="OB02G43260"/>
</dbReference>
<name>J3LI59_ORYBR</name>
<dbReference type="SUPFAM" id="SSF48452">
    <property type="entry name" value="TPR-like"/>
    <property type="match status" value="1"/>
</dbReference>
<dbReference type="eggNOG" id="ENOG502QPYD">
    <property type="taxonomic scope" value="Eukaryota"/>
</dbReference>
<dbReference type="HOGENOM" id="CLU_845608_0_0_1"/>
<dbReference type="InterPro" id="IPR011990">
    <property type="entry name" value="TPR-like_helical_dom_sf"/>
</dbReference>
<evidence type="ECO:0000256" key="1">
    <source>
        <dbReference type="SAM" id="MobiDB-lite"/>
    </source>
</evidence>
<dbReference type="PANTHER" id="PTHR46816:SF1">
    <property type="entry name" value="TETRATRICOPEPTIDE REPEAT (TPR)-LIKE SUPERFAMILY PROTEIN"/>
    <property type="match status" value="1"/>
</dbReference>
<evidence type="ECO:0000313" key="2">
    <source>
        <dbReference type="EnsemblPlants" id="OB02G43260.1"/>
    </source>
</evidence>
<reference evidence="2" key="1">
    <citation type="submission" date="2013-04" db="UniProtKB">
        <authorList>
            <consortium name="EnsemblPlants"/>
        </authorList>
    </citation>
    <scope>IDENTIFICATION</scope>
</reference>
<sequence length="329" mass="35354">MEDAAALLQTGRRLASAAFRRESVCWSEDSFSPSNLTANAMSVPASRRASKSGAASGTVPSDAESVSQLLAHVKLLLRRCAVAVVALDAGLPAEAVRHFATACLVKRTEAFRSSGRPADAIADCNRALALDPGFLRQRSLHAEPQPLLEQPHALREDEAVERGLSGPVERRGEVILRQATGERLGFLAEREAADVVEGEAEEEVLEVDACAGLGGVRLDGQQAVVDGPQHPPRHGSAQRASGELERRRLLLRHPRLPVGVEDAVAEQVQVSEHAVLEGALEDVAVAATTTVHVPTSIGYHHQSSNRAARCYRQQSCALPPIKQQRREEE</sequence>
<dbReference type="Gramene" id="OB02G43260.1">
    <property type="protein sequence ID" value="OB02G43260.1"/>
    <property type="gene ID" value="OB02G43260"/>
</dbReference>
<dbReference type="STRING" id="4533.J3LI59"/>
<protein>
    <submittedName>
        <fullName evidence="2">Uncharacterized protein</fullName>
    </submittedName>
</protein>
<dbReference type="Proteomes" id="UP000006038">
    <property type="component" value="Unassembled WGS sequence"/>
</dbReference>
<keyword evidence="3" id="KW-1185">Reference proteome</keyword>
<proteinExistence type="predicted"/>
<dbReference type="AlphaFoldDB" id="J3LI59"/>
<dbReference type="PANTHER" id="PTHR46816">
    <property type="entry name" value="OS01G0273500 PROTEIN"/>
    <property type="match status" value="1"/>
</dbReference>
<organism evidence="2">
    <name type="scientific">Oryza brachyantha</name>
    <name type="common">malo sina</name>
    <dbReference type="NCBI Taxonomy" id="4533"/>
    <lineage>
        <taxon>Eukaryota</taxon>
        <taxon>Viridiplantae</taxon>
        <taxon>Streptophyta</taxon>
        <taxon>Embryophyta</taxon>
        <taxon>Tracheophyta</taxon>
        <taxon>Spermatophyta</taxon>
        <taxon>Magnoliopsida</taxon>
        <taxon>Liliopsida</taxon>
        <taxon>Poales</taxon>
        <taxon>Poaceae</taxon>
        <taxon>BOP clade</taxon>
        <taxon>Oryzoideae</taxon>
        <taxon>Oryzeae</taxon>
        <taxon>Oryzinae</taxon>
        <taxon>Oryza</taxon>
    </lineage>
</organism>